<keyword evidence="1" id="KW-0732">Signal</keyword>
<evidence type="ECO:0000313" key="2">
    <source>
        <dbReference type="RefSeq" id="XP_013173522.1"/>
    </source>
</evidence>
<dbReference type="RefSeq" id="XP_013173522.1">
    <property type="nucleotide sequence ID" value="XM_013318068.1"/>
</dbReference>
<feature type="chain" id="PRO_5042564104" evidence="1">
    <location>
        <begin position="16"/>
        <end position="109"/>
    </location>
</feature>
<reference evidence="2" key="1">
    <citation type="submission" date="2025-08" db="UniProtKB">
        <authorList>
            <consortium name="RefSeq"/>
        </authorList>
    </citation>
    <scope>IDENTIFICATION</scope>
</reference>
<organism evidence="2">
    <name type="scientific">Papilio xuthus</name>
    <name type="common">Asian swallowtail butterfly</name>
    <dbReference type="NCBI Taxonomy" id="66420"/>
    <lineage>
        <taxon>Eukaryota</taxon>
        <taxon>Metazoa</taxon>
        <taxon>Ecdysozoa</taxon>
        <taxon>Arthropoda</taxon>
        <taxon>Hexapoda</taxon>
        <taxon>Insecta</taxon>
        <taxon>Pterygota</taxon>
        <taxon>Neoptera</taxon>
        <taxon>Endopterygota</taxon>
        <taxon>Lepidoptera</taxon>
        <taxon>Glossata</taxon>
        <taxon>Ditrysia</taxon>
        <taxon>Papilionoidea</taxon>
        <taxon>Papilionidae</taxon>
        <taxon>Papilioninae</taxon>
        <taxon>Papilio</taxon>
    </lineage>
</organism>
<evidence type="ECO:0000256" key="1">
    <source>
        <dbReference type="SAM" id="SignalP"/>
    </source>
</evidence>
<dbReference type="KEGG" id="pxu:106122168"/>
<dbReference type="AlphaFoldDB" id="A0AAJ7EE21"/>
<dbReference type="Proteomes" id="UP000694872">
    <property type="component" value="Unplaced"/>
</dbReference>
<name>A0AAJ7EE21_PAPXU</name>
<sequence length="109" mass="11466">MKFAIVLCLFGLALSENLHGRTAFGSSYLSQDGLDPGYGTNIGYLPNLGYGANLPHTSTLGYGTRFGHRATLGYQAGQGINGWQGYGSRFNAFNGYNGNGLTAFGTNSA</sequence>
<feature type="signal peptide" evidence="1">
    <location>
        <begin position="1"/>
        <end position="15"/>
    </location>
</feature>
<accession>A0AAJ7EE21</accession>
<gene>
    <name evidence="2" type="primary">LOC106122168</name>
</gene>
<proteinExistence type="predicted"/>
<dbReference type="GeneID" id="106122168"/>
<protein>
    <submittedName>
        <fullName evidence="2">Keratin-associated protein 19-4-like</fullName>
    </submittedName>
</protein>